<protein>
    <recommendedName>
        <fullName evidence="4">WXG100 family type VII secretion target</fullName>
    </recommendedName>
</protein>
<proteinExistence type="predicted"/>
<name>A0ABV6AAT6_9PSEU</name>
<evidence type="ECO:0000256" key="1">
    <source>
        <dbReference type="SAM" id="MobiDB-lite"/>
    </source>
</evidence>
<feature type="region of interest" description="Disordered" evidence="1">
    <location>
        <begin position="1"/>
        <end position="41"/>
    </location>
</feature>
<evidence type="ECO:0008006" key="4">
    <source>
        <dbReference type="Google" id="ProtNLM"/>
    </source>
</evidence>
<dbReference type="Proteomes" id="UP001589693">
    <property type="component" value="Unassembled WGS sequence"/>
</dbReference>
<feature type="region of interest" description="Disordered" evidence="1">
    <location>
        <begin position="397"/>
        <end position="422"/>
    </location>
</feature>
<keyword evidence="3" id="KW-1185">Reference proteome</keyword>
<dbReference type="RefSeq" id="WP_377861328.1">
    <property type="nucleotide sequence ID" value="NZ_JBHLZU010000032.1"/>
</dbReference>
<sequence length="422" mass="44830">MAKTNTGGGSYSGSSSPPGGNGGSEFYGGSEPITVNTEGMRRGGLGYRGVGDGFRGFAQHHEQLLNYEPLVNGESDETWDKFSPGYKQGSQKFVDGVHKLAKAAYAVADGVAQMAAGYEKTEENAIELGRNALFLQGPPPGSNGGNGNGPGAPARRMNALAPMRRSEKAVPAATVKFVDQHGNPTDPDIRIPEVPKVVTNSAGEPVGILAPAGTSLRDNGRRTVFMGKDGEEKGFFQPLRGHAFDEVPRSELQPVTTVMKFVDPQGEPADPDFGIPEAPQVLVNARGEEIGVLAPAGTALEDNGNRTVFVGRDGTEKGFFQPFGDHTFDEAQRGELRPAVRLLPMATEVGIPEVPQILTNADGEEIGLLAPAGTPFEETDDRQVLRDDQGREIGFFQPFGDHTLDEAQPGLARRPTLPRGSD</sequence>
<reference evidence="2 3" key="1">
    <citation type="submission" date="2024-09" db="EMBL/GenBank/DDBJ databases">
        <authorList>
            <person name="Sun Q."/>
            <person name="Mori K."/>
        </authorList>
    </citation>
    <scope>NUCLEOTIDE SEQUENCE [LARGE SCALE GENOMIC DNA]</scope>
    <source>
        <strain evidence="2 3">TBRC 7907</strain>
    </source>
</reference>
<evidence type="ECO:0000313" key="2">
    <source>
        <dbReference type="EMBL" id="MFB9909029.1"/>
    </source>
</evidence>
<gene>
    <name evidence="2" type="ORF">ACFFQA_34255</name>
</gene>
<dbReference type="EMBL" id="JBHLZU010000032">
    <property type="protein sequence ID" value="MFB9909029.1"/>
    <property type="molecule type" value="Genomic_DNA"/>
</dbReference>
<organism evidence="2 3">
    <name type="scientific">Allokutzneria oryzae</name>
    <dbReference type="NCBI Taxonomy" id="1378989"/>
    <lineage>
        <taxon>Bacteria</taxon>
        <taxon>Bacillati</taxon>
        <taxon>Actinomycetota</taxon>
        <taxon>Actinomycetes</taxon>
        <taxon>Pseudonocardiales</taxon>
        <taxon>Pseudonocardiaceae</taxon>
        <taxon>Allokutzneria</taxon>
    </lineage>
</organism>
<evidence type="ECO:0000313" key="3">
    <source>
        <dbReference type="Proteomes" id="UP001589693"/>
    </source>
</evidence>
<accession>A0ABV6AAT6</accession>
<comment type="caution">
    <text evidence="2">The sequence shown here is derived from an EMBL/GenBank/DDBJ whole genome shotgun (WGS) entry which is preliminary data.</text>
</comment>
<feature type="compositionally biased region" description="Gly residues" evidence="1">
    <location>
        <begin position="1"/>
        <end position="11"/>
    </location>
</feature>